<name>A0A7I7XE88_9MYCO</name>
<gene>
    <name evidence="2" type="ORF">MMAD_18480</name>
</gene>
<dbReference type="AlphaFoldDB" id="A0A7I7XE88"/>
<dbReference type="GO" id="GO:0004806">
    <property type="term" value="F:triacylglycerol lipase activity"/>
    <property type="evidence" value="ECO:0007669"/>
    <property type="project" value="InterPro"/>
</dbReference>
<proteinExistence type="predicted"/>
<keyword evidence="3" id="KW-1185">Reference proteome</keyword>
<evidence type="ECO:0000313" key="2">
    <source>
        <dbReference type="EMBL" id="BBZ27553.1"/>
    </source>
</evidence>
<organism evidence="2 3">
    <name type="scientific">Mycolicibacterium madagascariense</name>
    <dbReference type="NCBI Taxonomy" id="212765"/>
    <lineage>
        <taxon>Bacteria</taxon>
        <taxon>Bacillati</taxon>
        <taxon>Actinomycetota</taxon>
        <taxon>Actinomycetes</taxon>
        <taxon>Mycobacteriales</taxon>
        <taxon>Mycobacteriaceae</taxon>
        <taxon>Mycolicibacterium</taxon>
    </lineage>
</organism>
<sequence>MRWLAGIFAASLVVSLLLAAPTVRADNGYHGDFYTPPDPLPAGAPGDVIRTEPSDVHLADDRPDLLGITATRILYRSTNTHDQPVAVSGTFIEPTAPWPGPGPRPLISFAVGTHGQGDQCAPSRLIDVYLYHSRPLDVFLEYELVIIQRMIKRGWAVVMTDYIGLGTPGVHTYVVRADEGHAVLDAARAAYRLPNTDLDPRGPLALYGYSQGGGATAAAAELAPTYAPELPIVGTYAGAPPADLSTEFPYLDGSLAAGILGYVINAAIAAYPEDADAIHAVLTPDGEDLIAKTQNQCLGETIANFMFRHIARYLTIDADTAITTEPFKTIFDQQRIGRLKPTTPVLINSNRYDPLVPYGPALQLGHDWCALGANVEFNTNEEPPLFNKLILNHGLPIIVDAHWVLDWVADRLGGVPATPNCGDF</sequence>
<dbReference type="InterPro" id="IPR029058">
    <property type="entry name" value="AB_hydrolase_fold"/>
</dbReference>
<dbReference type="Pfam" id="PF03583">
    <property type="entry name" value="LIP"/>
    <property type="match status" value="1"/>
</dbReference>
<evidence type="ECO:0000256" key="1">
    <source>
        <dbReference type="SAM" id="SignalP"/>
    </source>
</evidence>
<protein>
    <submittedName>
        <fullName evidence="2">Secretory lipase family protein</fullName>
    </submittedName>
</protein>
<feature type="signal peptide" evidence="1">
    <location>
        <begin position="1"/>
        <end position="25"/>
    </location>
</feature>
<evidence type="ECO:0000313" key="3">
    <source>
        <dbReference type="Proteomes" id="UP000466517"/>
    </source>
</evidence>
<reference evidence="2 3" key="1">
    <citation type="journal article" date="2019" name="Emerg. Microbes Infect.">
        <title>Comprehensive subspecies identification of 175 nontuberculous mycobacteria species based on 7547 genomic profiles.</title>
        <authorList>
            <person name="Matsumoto Y."/>
            <person name="Kinjo T."/>
            <person name="Motooka D."/>
            <person name="Nabeya D."/>
            <person name="Jung N."/>
            <person name="Uechi K."/>
            <person name="Horii T."/>
            <person name="Iida T."/>
            <person name="Fujita J."/>
            <person name="Nakamura S."/>
        </authorList>
    </citation>
    <scope>NUCLEOTIDE SEQUENCE [LARGE SCALE GENOMIC DNA]</scope>
    <source>
        <strain evidence="2 3">JCM 13574</strain>
    </source>
</reference>
<accession>A0A7I7XE88</accession>
<keyword evidence="1" id="KW-0732">Signal</keyword>
<dbReference type="Gene3D" id="1.10.260.130">
    <property type="match status" value="1"/>
</dbReference>
<dbReference type="RefSeq" id="WP_163735572.1">
    <property type="nucleotide sequence ID" value="NZ_AP022610.1"/>
</dbReference>
<dbReference type="Proteomes" id="UP000466517">
    <property type="component" value="Chromosome"/>
</dbReference>
<dbReference type="SUPFAM" id="SSF53474">
    <property type="entry name" value="alpha/beta-Hydrolases"/>
    <property type="match status" value="1"/>
</dbReference>
<dbReference type="GO" id="GO:0016042">
    <property type="term" value="P:lipid catabolic process"/>
    <property type="evidence" value="ECO:0007669"/>
    <property type="project" value="InterPro"/>
</dbReference>
<dbReference type="PANTHER" id="PTHR34853:SF1">
    <property type="entry name" value="LIPASE 5"/>
    <property type="match status" value="1"/>
</dbReference>
<dbReference type="PIRSF" id="PIRSF029171">
    <property type="entry name" value="Esterase_LipA"/>
    <property type="match status" value="1"/>
</dbReference>
<feature type="chain" id="PRO_5029479000" evidence="1">
    <location>
        <begin position="26"/>
        <end position="424"/>
    </location>
</feature>
<dbReference type="EMBL" id="AP022610">
    <property type="protein sequence ID" value="BBZ27553.1"/>
    <property type="molecule type" value="Genomic_DNA"/>
</dbReference>
<dbReference type="KEGG" id="mmag:MMAD_18480"/>
<dbReference type="PANTHER" id="PTHR34853">
    <property type="match status" value="1"/>
</dbReference>
<dbReference type="InterPro" id="IPR005152">
    <property type="entry name" value="Lipase_secreted"/>
</dbReference>
<dbReference type="Gene3D" id="3.40.50.1820">
    <property type="entry name" value="alpha/beta hydrolase"/>
    <property type="match status" value="1"/>
</dbReference>